<feature type="compositionally biased region" description="Basic and acidic residues" evidence="2">
    <location>
        <begin position="479"/>
        <end position="498"/>
    </location>
</feature>
<evidence type="ECO:0000256" key="1">
    <source>
        <dbReference type="SAM" id="Coils"/>
    </source>
</evidence>
<feature type="compositionally biased region" description="Low complexity" evidence="2">
    <location>
        <begin position="365"/>
        <end position="382"/>
    </location>
</feature>
<feature type="compositionally biased region" description="Polar residues" evidence="2">
    <location>
        <begin position="137"/>
        <end position="149"/>
    </location>
</feature>
<feature type="compositionally biased region" description="Low complexity" evidence="2">
    <location>
        <begin position="522"/>
        <end position="546"/>
    </location>
</feature>
<feature type="region of interest" description="Disordered" evidence="2">
    <location>
        <begin position="231"/>
        <end position="278"/>
    </location>
</feature>
<feature type="compositionally biased region" description="Low complexity" evidence="2">
    <location>
        <begin position="244"/>
        <end position="256"/>
    </location>
</feature>
<feature type="region of interest" description="Disordered" evidence="2">
    <location>
        <begin position="124"/>
        <end position="211"/>
    </location>
</feature>
<sequence length="789" mass="85141">MRDTDRSNDYRRQRRTTMPNEARDDLQSKPPESHFPGRARKRRGAVVVRGVRQCDSCGCSVPLSGWEVHINGIRHRRNLASVTLMGEPGHLVRSIFEQDPTHIPDTYRGKDPVARRAQELRQPAGQYPGSEDGMLQQFPNPAGSQNPNPHRSHQLGGNNGPRPPWSQSATSTETAGSGANQQWMQQWGRTMGGPLPGATHPQHQGPHHRRPHSVAFAELQARREQRLLGALGAPFRYPREPSDSDPSPGSGSSDSDTGADANIPRGRSQPGIWAGPGSSEGRLLEAAAWVPDDADIDALVAAARREAVHHTGLGPLYQASLGLLGAEALRNGARELQDRLGRYRLRMDAWQRRQQHLCQAQDLKNNSSSGNSGDDSSSGSSGAEEGKMRRLRMRPYLRLGPTELLLLSIHPSVAVKESSGCKIATGLGVSMAIGSTLSNAVSDPICSGAKSSRQRDAATGAVHGAPGRTALGNSPQRVPRSEAGRQERGRQQHNEKRNFQQGKKWQQIANALGSGDGGIAGSGPSWPQPQQSAATAAVTSAAPSLSPSPLRHLYLEVPFKPYGREAAAYATAMGVLLAALRRAEGSCLEAFGFRFSREEYLEVLAQGGPARVGPLEGLWQLVPPLVQLLQARPGLLAEMRLSCPPGLLDAEQVECLQRATVDRQIGNQRRLAVLMGTHRRLGSSSLLRNLPPEVLELVLDAALPRRPCRLVLGMSKWLPGQRQRGRRPRQGAALEAAAGAVPFAAGPAAGPPQQQEGPGLDPAAAVAHHHHQLLLPRDVREAMRHAAWQ</sequence>
<dbReference type="Proteomes" id="UP000747110">
    <property type="component" value="Unassembled WGS sequence"/>
</dbReference>
<name>A0A8J4CUG5_9CHLO</name>
<feature type="region of interest" description="Disordered" evidence="2">
    <location>
        <begin position="743"/>
        <end position="769"/>
    </location>
</feature>
<dbReference type="OrthoDB" id="552279at2759"/>
<dbReference type="AlphaFoldDB" id="A0A8J4CUG5"/>
<protein>
    <submittedName>
        <fullName evidence="3">Uncharacterized protein</fullName>
    </submittedName>
</protein>
<keyword evidence="5" id="KW-1185">Reference proteome</keyword>
<gene>
    <name evidence="3" type="ORF">Vretifemale_15040</name>
    <name evidence="4" type="ORF">Vretimale_15571</name>
</gene>
<evidence type="ECO:0000256" key="2">
    <source>
        <dbReference type="SAM" id="MobiDB-lite"/>
    </source>
</evidence>
<keyword evidence="1" id="KW-0175">Coiled coil</keyword>
<dbReference type="Proteomes" id="UP000722791">
    <property type="component" value="Unassembled WGS sequence"/>
</dbReference>
<feature type="region of interest" description="Disordered" evidence="2">
    <location>
        <begin position="361"/>
        <end position="389"/>
    </location>
</feature>
<evidence type="ECO:0000313" key="3">
    <source>
        <dbReference type="EMBL" id="GIL86885.1"/>
    </source>
</evidence>
<accession>A0A8J4CUG5</accession>
<feature type="compositionally biased region" description="Basic and acidic residues" evidence="2">
    <location>
        <begin position="1"/>
        <end position="11"/>
    </location>
</feature>
<feature type="compositionally biased region" description="Polar residues" evidence="2">
    <location>
        <begin position="165"/>
        <end position="188"/>
    </location>
</feature>
<feature type="region of interest" description="Disordered" evidence="2">
    <location>
        <begin position="1"/>
        <end position="42"/>
    </location>
</feature>
<proteinExistence type="predicted"/>
<feature type="coiled-coil region" evidence="1">
    <location>
        <begin position="326"/>
        <end position="353"/>
    </location>
</feature>
<organism evidence="3 5">
    <name type="scientific">Volvox reticuliferus</name>
    <dbReference type="NCBI Taxonomy" id="1737510"/>
    <lineage>
        <taxon>Eukaryota</taxon>
        <taxon>Viridiplantae</taxon>
        <taxon>Chlorophyta</taxon>
        <taxon>core chlorophytes</taxon>
        <taxon>Chlorophyceae</taxon>
        <taxon>CS clade</taxon>
        <taxon>Chlamydomonadales</taxon>
        <taxon>Volvocaceae</taxon>
        <taxon>Volvox</taxon>
    </lineage>
</organism>
<dbReference type="EMBL" id="BNCQ01000042">
    <property type="protein sequence ID" value="GIM12155.1"/>
    <property type="molecule type" value="Genomic_DNA"/>
</dbReference>
<comment type="caution">
    <text evidence="3">The sequence shown here is derived from an EMBL/GenBank/DDBJ whole genome shotgun (WGS) entry which is preliminary data.</text>
</comment>
<evidence type="ECO:0000313" key="4">
    <source>
        <dbReference type="EMBL" id="GIM12155.1"/>
    </source>
</evidence>
<feature type="region of interest" description="Disordered" evidence="2">
    <location>
        <begin position="447"/>
        <end position="546"/>
    </location>
</feature>
<feature type="compositionally biased region" description="Polar residues" evidence="2">
    <location>
        <begin position="499"/>
        <end position="509"/>
    </location>
</feature>
<reference evidence="3" key="1">
    <citation type="journal article" date="2021" name="Proc. Natl. Acad. Sci. U.S.A.">
        <title>Three genomes in the algal genus Volvox reveal the fate of a haploid sex-determining region after a transition to homothallism.</title>
        <authorList>
            <person name="Yamamoto K."/>
            <person name="Hamaji T."/>
            <person name="Kawai-Toyooka H."/>
            <person name="Matsuzaki R."/>
            <person name="Takahashi F."/>
            <person name="Nishimura Y."/>
            <person name="Kawachi M."/>
            <person name="Noguchi H."/>
            <person name="Minakuchi Y."/>
            <person name="Umen J.G."/>
            <person name="Toyoda A."/>
            <person name="Nozaki H."/>
        </authorList>
    </citation>
    <scope>NUCLEOTIDE SEQUENCE</scope>
    <source>
        <strain evidence="4">NIES-3785</strain>
        <strain evidence="3">NIES-3786</strain>
    </source>
</reference>
<feature type="compositionally biased region" description="Low complexity" evidence="2">
    <location>
        <begin position="743"/>
        <end position="766"/>
    </location>
</feature>
<evidence type="ECO:0000313" key="5">
    <source>
        <dbReference type="Proteomes" id="UP000747110"/>
    </source>
</evidence>
<dbReference type="EMBL" id="BNCP01000037">
    <property type="protein sequence ID" value="GIL86885.1"/>
    <property type="molecule type" value="Genomic_DNA"/>
</dbReference>